<dbReference type="GO" id="GO:0004650">
    <property type="term" value="F:polygalacturonase activity"/>
    <property type="evidence" value="ECO:0007669"/>
    <property type="project" value="InterPro"/>
</dbReference>
<dbReference type="AlphaFoldDB" id="A0A1M5GIK9"/>
<dbReference type="SMART" id="SM00710">
    <property type="entry name" value="PbH1"/>
    <property type="match status" value="5"/>
</dbReference>
<reference evidence="7" key="1">
    <citation type="submission" date="2016-11" db="EMBL/GenBank/DDBJ databases">
        <authorList>
            <person name="Varghese N."/>
            <person name="Submissions S."/>
        </authorList>
    </citation>
    <scope>NUCLEOTIDE SEQUENCE [LARGE SCALE GENOMIC DNA]</scope>
    <source>
        <strain evidence="7">DSM 27370</strain>
    </source>
</reference>
<organism evidence="6 7">
    <name type="scientific">Dysgonomonas macrotermitis</name>
    <dbReference type="NCBI Taxonomy" id="1346286"/>
    <lineage>
        <taxon>Bacteria</taxon>
        <taxon>Pseudomonadati</taxon>
        <taxon>Bacteroidota</taxon>
        <taxon>Bacteroidia</taxon>
        <taxon>Bacteroidales</taxon>
        <taxon>Dysgonomonadaceae</taxon>
        <taxon>Dysgonomonas</taxon>
    </lineage>
</organism>
<dbReference type="Pfam" id="PF12708">
    <property type="entry name" value="Pect-lyase_RHGA_epim"/>
    <property type="match status" value="1"/>
</dbReference>
<dbReference type="InterPro" id="IPR006626">
    <property type="entry name" value="PbH1"/>
</dbReference>
<gene>
    <name evidence="6" type="ORF">SAMN05444362_11427</name>
</gene>
<dbReference type="PROSITE" id="PS00502">
    <property type="entry name" value="POLYGALACTURONASE"/>
    <property type="match status" value="1"/>
</dbReference>
<evidence type="ECO:0000313" key="6">
    <source>
        <dbReference type="EMBL" id="SHG03564.1"/>
    </source>
</evidence>
<name>A0A1M5GIK9_9BACT</name>
<evidence type="ECO:0000256" key="1">
    <source>
        <dbReference type="ARBA" id="ARBA00008834"/>
    </source>
</evidence>
<dbReference type="InterPro" id="IPR000743">
    <property type="entry name" value="Glyco_hydro_28"/>
</dbReference>
<dbReference type="InterPro" id="IPR051801">
    <property type="entry name" value="GH28_Enzymes"/>
</dbReference>
<evidence type="ECO:0000256" key="4">
    <source>
        <dbReference type="RuleBase" id="RU361169"/>
    </source>
</evidence>
<dbReference type="InterPro" id="IPR024535">
    <property type="entry name" value="RHGA/B-epi-like_pectate_lyase"/>
</dbReference>
<evidence type="ECO:0000256" key="3">
    <source>
        <dbReference type="ARBA" id="ARBA00023295"/>
    </source>
</evidence>
<dbReference type="Pfam" id="PF00295">
    <property type="entry name" value="Glyco_hydro_28"/>
    <property type="match status" value="1"/>
</dbReference>
<dbReference type="SUPFAM" id="SSF51126">
    <property type="entry name" value="Pectin lyase-like"/>
    <property type="match status" value="1"/>
</dbReference>
<dbReference type="Gene3D" id="2.160.20.10">
    <property type="entry name" value="Single-stranded right-handed beta-helix, Pectin lyase-like"/>
    <property type="match status" value="1"/>
</dbReference>
<dbReference type="GO" id="GO:0005975">
    <property type="term" value="P:carbohydrate metabolic process"/>
    <property type="evidence" value="ECO:0007669"/>
    <property type="project" value="InterPro"/>
</dbReference>
<proteinExistence type="inferred from homology"/>
<keyword evidence="2 4" id="KW-0378">Hydrolase</keyword>
<evidence type="ECO:0000259" key="5">
    <source>
        <dbReference type="Pfam" id="PF12708"/>
    </source>
</evidence>
<dbReference type="EMBL" id="FQUC01000014">
    <property type="protein sequence ID" value="SHG03564.1"/>
    <property type="molecule type" value="Genomic_DNA"/>
</dbReference>
<accession>A0A1M5GIK9</accession>
<dbReference type="Proteomes" id="UP000184480">
    <property type="component" value="Unassembled WGS sequence"/>
</dbReference>
<evidence type="ECO:0000313" key="7">
    <source>
        <dbReference type="Proteomes" id="UP000184480"/>
    </source>
</evidence>
<dbReference type="STRING" id="1346286.SAMN05444362_11427"/>
<sequence length="532" mass="58856">MLQSGIYIKKLTSHRNEMKKSFLCLAFLLCLTGLQAKIYNIKDLGADTTGKNTCTQLINESIQKAAAEGGGTIYFPAGNYLTAAIHLESNITLDIESGAVLRFSDKFEEYLPFVKVRWEGVFMNSLSPLIYADGVENITIKGRGVIDGQGHAWWKESRQLIDEIRANGKTSGTNKLQQMWLDANKDIKVSPYYESTLERKFFRPPFIQFHESKNIVIEGITIINSPFWTINPIGCDDIIVHGVTINNPSKNPKGHNTDGINPESCRNVRISDCFISVGDDCITIKSGRDEDGRKYGRPCENITITNCIMLAGHGGVVIGSEMSGGVKKVAISNCVFNGTDAGIRLKSSRGRGGVVEEIRVDNIVMNDIQRNAFIFDLFYDKDSKEEPVSERTPAFRNIHISNVTGNDIKKVGYITGIKEMPISEISFSNINMVAEVGFTAKTAKNIQFHNVDLAVKKGASFAFDECTDIVLNNVRSKAPLAGQPIVELNNVTNGLINNCFQITPADVFCKEVNSQIIWGNNFLDNVKTVKIN</sequence>
<keyword evidence="3 4" id="KW-0326">Glycosidase</keyword>
<dbReference type="PANTHER" id="PTHR31339:SF9">
    <property type="entry name" value="PLASMIN AND FIBRONECTIN-BINDING PROTEIN A"/>
    <property type="match status" value="1"/>
</dbReference>
<comment type="similarity">
    <text evidence="1 4">Belongs to the glycosyl hydrolase 28 family.</text>
</comment>
<dbReference type="InterPro" id="IPR011050">
    <property type="entry name" value="Pectin_lyase_fold/virulence"/>
</dbReference>
<protein>
    <submittedName>
        <fullName evidence="6">Polygalacturonase</fullName>
    </submittedName>
</protein>
<evidence type="ECO:0000256" key="2">
    <source>
        <dbReference type="ARBA" id="ARBA00022801"/>
    </source>
</evidence>
<dbReference type="PANTHER" id="PTHR31339">
    <property type="entry name" value="PECTIN LYASE-RELATED"/>
    <property type="match status" value="1"/>
</dbReference>
<dbReference type="InterPro" id="IPR012334">
    <property type="entry name" value="Pectin_lyas_fold"/>
</dbReference>
<keyword evidence="7" id="KW-1185">Reference proteome</keyword>
<feature type="domain" description="Rhamnogalacturonase A/B/Epimerase-like pectate lyase" evidence="5">
    <location>
        <begin position="39"/>
        <end position="93"/>
    </location>
</feature>